<dbReference type="InterPro" id="IPR021151">
    <property type="entry name" value="GINS_A"/>
</dbReference>
<organism evidence="7 8">
    <name type="scientific">Hibiscus sabdariffa</name>
    <name type="common">roselle</name>
    <dbReference type="NCBI Taxonomy" id="183260"/>
    <lineage>
        <taxon>Eukaryota</taxon>
        <taxon>Viridiplantae</taxon>
        <taxon>Streptophyta</taxon>
        <taxon>Embryophyta</taxon>
        <taxon>Tracheophyta</taxon>
        <taxon>Spermatophyta</taxon>
        <taxon>Magnoliopsida</taxon>
        <taxon>eudicotyledons</taxon>
        <taxon>Gunneridae</taxon>
        <taxon>Pentapetalae</taxon>
        <taxon>rosids</taxon>
        <taxon>malvids</taxon>
        <taxon>Malvales</taxon>
        <taxon>Malvaceae</taxon>
        <taxon>Malvoideae</taxon>
        <taxon>Hibiscus</taxon>
    </lineage>
</organism>
<dbReference type="Gene3D" id="1.20.58.1030">
    <property type="match status" value="1"/>
</dbReference>
<name>A0ABR2SBD4_9ROSI</name>
<evidence type="ECO:0008006" key="9">
    <source>
        <dbReference type="Google" id="ProtNLM"/>
    </source>
</evidence>
<dbReference type="SUPFAM" id="SSF158573">
    <property type="entry name" value="GINS helical bundle-like"/>
    <property type="match status" value="1"/>
</dbReference>
<dbReference type="Pfam" id="PF05916">
    <property type="entry name" value="Sld5"/>
    <property type="match status" value="1"/>
</dbReference>
<feature type="domain" description="GINS subunit" evidence="5">
    <location>
        <begin position="37"/>
        <end position="121"/>
    </location>
</feature>
<dbReference type="PANTHER" id="PTHR12914:SF2">
    <property type="entry name" value="DNA REPLICATION COMPLEX GINS PROTEIN PSF1"/>
    <property type="match status" value="1"/>
</dbReference>
<dbReference type="PANTHER" id="PTHR12914">
    <property type="entry name" value="PARTNER OF SLD5"/>
    <property type="match status" value="1"/>
</dbReference>
<dbReference type="EMBL" id="JBBPBN010000015">
    <property type="protein sequence ID" value="KAK9022563.1"/>
    <property type="molecule type" value="Genomic_DNA"/>
</dbReference>
<evidence type="ECO:0000313" key="8">
    <source>
        <dbReference type="Proteomes" id="UP001396334"/>
    </source>
</evidence>
<evidence type="ECO:0000256" key="2">
    <source>
        <dbReference type="ARBA" id="ARBA00006677"/>
    </source>
</evidence>
<dbReference type="CDD" id="cd11710">
    <property type="entry name" value="GINS_A_psf1"/>
    <property type="match status" value="1"/>
</dbReference>
<gene>
    <name evidence="7" type="ORF">V6N11_002815</name>
</gene>
<evidence type="ECO:0000259" key="5">
    <source>
        <dbReference type="Pfam" id="PF05916"/>
    </source>
</evidence>
<feature type="domain" description="DNA replication complex GINS protein PSF1 C-terminal" evidence="6">
    <location>
        <begin position="135"/>
        <end position="172"/>
    </location>
</feature>
<keyword evidence="4" id="KW-0539">Nucleus</keyword>
<evidence type="ECO:0000313" key="7">
    <source>
        <dbReference type="EMBL" id="KAK9022563.1"/>
    </source>
</evidence>
<protein>
    <recommendedName>
        <fullName evidence="9">GINS subunit domain-containing protein</fullName>
    </recommendedName>
</protein>
<evidence type="ECO:0000256" key="3">
    <source>
        <dbReference type="ARBA" id="ARBA00022705"/>
    </source>
</evidence>
<keyword evidence="8" id="KW-1185">Reference proteome</keyword>
<accession>A0ABR2SBD4</accession>
<dbReference type="InterPro" id="IPR005339">
    <property type="entry name" value="GINS_Psf1"/>
</dbReference>
<keyword evidence="3" id="KW-0235">DNA replication</keyword>
<dbReference type="InterPro" id="IPR056783">
    <property type="entry name" value="PSF1_C"/>
</dbReference>
<evidence type="ECO:0000256" key="4">
    <source>
        <dbReference type="ARBA" id="ARBA00023242"/>
    </source>
</evidence>
<dbReference type="InterPro" id="IPR036224">
    <property type="entry name" value="GINS_bundle-like_dom_sf"/>
</dbReference>
<comment type="subcellular location">
    <subcellularLocation>
        <location evidence="1">Nucleus</location>
    </subcellularLocation>
</comment>
<comment type="caution">
    <text evidence="7">The sequence shown here is derived from an EMBL/GenBank/DDBJ whole genome shotgun (WGS) entry which is preliminary data.</text>
</comment>
<dbReference type="Pfam" id="PF24997">
    <property type="entry name" value="PSF1_C"/>
    <property type="match status" value="1"/>
</dbReference>
<evidence type="ECO:0000259" key="6">
    <source>
        <dbReference type="Pfam" id="PF24997"/>
    </source>
</evidence>
<comment type="similarity">
    <text evidence="2">Belongs to the GINS1/PSF1 family.</text>
</comment>
<reference evidence="7 8" key="1">
    <citation type="journal article" date="2024" name="G3 (Bethesda)">
        <title>Genome assembly of Hibiscus sabdariffa L. provides insights into metabolisms of medicinal natural products.</title>
        <authorList>
            <person name="Kim T."/>
        </authorList>
    </citation>
    <scope>NUCLEOTIDE SEQUENCE [LARGE SCALE GENOMIC DNA]</scope>
    <source>
        <strain evidence="7">TK-2024</strain>
        <tissue evidence="7">Old leaves</tissue>
    </source>
</reference>
<sequence>MSCLNEWLKNAMNIIMHSVTDKLQFCPKHDLCYDRKMQEEGLEVQTTKIADHYRALIHHLSLIRNKCCLMAYVYNRAEIIRDLAWKVGLLHELPRDIKEKFCNSEEQYFKDHSKSLKTYMSQPSLEVNVDTVPPKDPFIKVGVIEDLGNGIILSDKSVNFACHSMHFLKRTDHGA</sequence>
<dbReference type="Proteomes" id="UP001396334">
    <property type="component" value="Unassembled WGS sequence"/>
</dbReference>
<evidence type="ECO:0000256" key="1">
    <source>
        <dbReference type="ARBA" id="ARBA00004123"/>
    </source>
</evidence>
<proteinExistence type="inferred from homology"/>